<feature type="compositionally biased region" description="Gly residues" evidence="1">
    <location>
        <begin position="199"/>
        <end position="216"/>
    </location>
</feature>
<comment type="caution">
    <text evidence="2">The sequence shown here is derived from an EMBL/GenBank/DDBJ whole genome shotgun (WGS) entry which is preliminary data.</text>
</comment>
<reference evidence="2 3" key="1">
    <citation type="submission" date="2022-06" db="EMBL/GenBank/DDBJ databases">
        <title>New Species of the Genus Actinoplanes, ActinopZanes ferrugineus.</title>
        <authorList>
            <person name="Ding P."/>
        </authorList>
    </citation>
    <scope>NUCLEOTIDE SEQUENCE [LARGE SCALE GENOMIC DNA]</scope>
    <source>
        <strain evidence="2 3">TRM88003</strain>
    </source>
</reference>
<dbReference type="RefSeq" id="WP_253240854.1">
    <property type="nucleotide sequence ID" value="NZ_JAMYJR010000032.1"/>
</dbReference>
<evidence type="ECO:0000256" key="1">
    <source>
        <dbReference type="SAM" id="MobiDB-lite"/>
    </source>
</evidence>
<organism evidence="2 3">
    <name type="scientific">Paractinoplanes aksuensis</name>
    <dbReference type="NCBI Taxonomy" id="2939490"/>
    <lineage>
        <taxon>Bacteria</taxon>
        <taxon>Bacillati</taxon>
        <taxon>Actinomycetota</taxon>
        <taxon>Actinomycetes</taxon>
        <taxon>Micromonosporales</taxon>
        <taxon>Micromonosporaceae</taxon>
        <taxon>Paractinoplanes</taxon>
    </lineage>
</organism>
<gene>
    <name evidence="2" type="ORF">M1L60_29785</name>
</gene>
<dbReference type="Proteomes" id="UP001523369">
    <property type="component" value="Unassembled WGS sequence"/>
</dbReference>
<protein>
    <submittedName>
        <fullName evidence="2">Uncharacterized protein</fullName>
    </submittedName>
</protein>
<sequence length="216" mass="22833">MTWNPRTAHRVAAIDAYRFPAAVRQRFASEHNGLSRSDLDQVESATRQWFRLAARHPRAKLTMPSLVAAALWAELSRQTTEYTAFCAQAFGRVFTTPPTADSPSPGGTSQRWPGGSPAALADTFRLARQDEGCEPTTLPLLFRVDQQLPVPGGYRYLADCGGRGICHDLPGAVCLQHLKGPGRGIRGRSPFGPPPPGYSGPGGGGGSCGGGGCGSS</sequence>
<feature type="region of interest" description="Disordered" evidence="1">
    <location>
        <begin position="96"/>
        <end position="118"/>
    </location>
</feature>
<feature type="compositionally biased region" description="Polar residues" evidence="1">
    <location>
        <begin position="96"/>
        <end position="111"/>
    </location>
</feature>
<name>A0ABT1DXY6_9ACTN</name>
<feature type="region of interest" description="Disordered" evidence="1">
    <location>
        <begin position="185"/>
        <end position="216"/>
    </location>
</feature>
<dbReference type="EMBL" id="JAMYJR010000032">
    <property type="protein sequence ID" value="MCO8274795.1"/>
    <property type="molecule type" value="Genomic_DNA"/>
</dbReference>
<evidence type="ECO:0000313" key="2">
    <source>
        <dbReference type="EMBL" id="MCO8274795.1"/>
    </source>
</evidence>
<proteinExistence type="predicted"/>
<accession>A0ABT1DXY6</accession>
<evidence type="ECO:0000313" key="3">
    <source>
        <dbReference type="Proteomes" id="UP001523369"/>
    </source>
</evidence>
<keyword evidence="3" id="KW-1185">Reference proteome</keyword>